<sequence>MLHKLFVGFRPFLIIKACHARQETFLGLHEWMHIPFSIFEPSPMQGLLSRIAIVPSLLQQVDQLLGSPSQSDTNAWDIFNAFTNTLSNLQYWEEGLRRESGSAYYEQLPASSSGEGNITTWFLNVTMANVYTHLWAFQIVCLLELERLEAVLSHVSPSPTFSDRVQFRYDQEKVLKISSLICSSMDYLIQNEMGLFGPASTFFPLHGIPGVCDGQIYPRGRHCAY</sequence>
<evidence type="ECO:0000313" key="1">
    <source>
        <dbReference type="EMBL" id="PGG99298.1"/>
    </source>
</evidence>
<gene>
    <name evidence="1" type="ORF">AJ79_08565</name>
</gene>
<organism evidence="1 2">
    <name type="scientific">Helicocarpus griseus UAMH5409</name>
    <dbReference type="NCBI Taxonomy" id="1447875"/>
    <lineage>
        <taxon>Eukaryota</taxon>
        <taxon>Fungi</taxon>
        <taxon>Dikarya</taxon>
        <taxon>Ascomycota</taxon>
        <taxon>Pezizomycotina</taxon>
        <taxon>Eurotiomycetes</taxon>
        <taxon>Eurotiomycetidae</taxon>
        <taxon>Onygenales</taxon>
        <taxon>Ajellomycetaceae</taxon>
        <taxon>Helicocarpus</taxon>
    </lineage>
</organism>
<proteinExistence type="predicted"/>
<dbReference type="Proteomes" id="UP000223968">
    <property type="component" value="Unassembled WGS sequence"/>
</dbReference>
<protein>
    <recommendedName>
        <fullName evidence="3">Transcription factor domain-containing protein</fullName>
    </recommendedName>
</protein>
<keyword evidence="2" id="KW-1185">Reference proteome</keyword>
<evidence type="ECO:0008006" key="3">
    <source>
        <dbReference type="Google" id="ProtNLM"/>
    </source>
</evidence>
<dbReference type="PANTHER" id="PTHR38111:SF9">
    <property type="entry name" value="ZN(2)-C6 FUNGAL-TYPE DOMAIN-CONTAINING PROTEIN"/>
    <property type="match status" value="1"/>
</dbReference>
<evidence type="ECO:0000313" key="2">
    <source>
        <dbReference type="Proteomes" id="UP000223968"/>
    </source>
</evidence>
<dbReference type="InterPro" id="IPR053178">
    <property type="entry name" value="Osmoadaptation_assoc"/>
</dbReference>
<dbReference type="EMBL" id="PDNB01000206">
    <property type="protein sequence ID" value="PGG99298.1"/>
    <property type="molecule type" value="Genomic_DNA"/>
</dbReference>
<dbReference type="STRING" id="1447875.A0A2B7WRU5"/>
<reference evidence="1 2" key="1">
    <citation type="submission" date="2017-10" db="EMBL/GenBank/DDBJ databases">
        <title>Comparative genomics in systemic dimorphic fungi from Ajellomycetaceae.</title>
        <authorList>
            <person name="Munoz J.F."/>
            <person name="Mcewen J.G."/>
            <person name="Clay O.K."/>
            <person name="Cuomo C.A."/>
        </authorList>
    </citation>
    <scope>NUCLEOTIDE SEQUENCE [LARGE SCALE GENOMIC DNA]</scope>
    <source>
        <strain evidence="1 2">UAMH5409</strain>
    </source>
</reference>
<name>A0A2B7WRU5_9EURO</name>
<dbReference type="PANTHER" id="PTHR38111">
    <property type="entry name" value="ZN(2)-C6 FUNGAL-TYPE DOMAIN-CONTAINING PROTEIN-RELATED"/>
    <property type="match status" value="1"/>
</dbReference>
<accession>A0A2B7WRU5</accession>
<dbReference type="AlphaFoldDB" id="A0A2B7WRU5"/>
<dbReference type="OrthoDB" id="3525185at2759"/>
<comment type="caution">
    <text evidence="1">The sequence shown here is derived from an EMBL/GenBank/DDBJ whole genome shotgun (WGS) entry which is preliminary data.</text>
</comment>